<dbReference type="EMBL" id="JBBJCI010000426">
    <property type="protein sequence ID" value="KAK7230681.1"/>
    <property type="molecule type" value="Genomic_DNA"/>
</dbReference>
<gene>
    <name evidence="3" type="ORF">SO694_00078118</name>
</gene>
<feature type="signal peptide" evidence="1">
    <location>
        <begin position="1"/>
        <end position="17"/>
    </location>
</feature>
<feature type="domain" description="ABC1 atypical kinase-like" evidence="2">
    <location>
        <begin position="148"/>
        <end position="377"/>
    </location>
</feature>
<dbReference type="InterPro" id="IPR051130">
    <property type="entry name" value="Mito_struct-func_regulator"/>
</dbReference>
<dbReference type="PANTHER" id="PTHR43173:SF22">
    <property type="entry name" value="OS07G0227800 PROTEIN"/>
    <property type="match status" value="1"/>
</dbReference>
<dbReference type="Proteomes" id="UP001363151">
    <property type="component" value="Unassembled WGS sequence"/>
</dbReference>
<dbReference type="Pfam" id="PF03109">
    <property type="entry name" value="ABC1"/>
    <property type="match status" value="1"/>
</dbReference>
<evidence type="ECO:0000256" key="1">
    <source>
        <dbReference type="SAM" id="SignalP"/>
    </source>
</evidence>
<name>A0ABR1FH35_AURAN</name>
<protein>
    <recommendedName>
        <fullName evidence="2">ABC1 atypical kinase-like domain-containing protein</fullName>
    </recommendedName>
</protein>
<feature type="chain" id="PRO_5045908492" description="ABC1 atypical kinase-like domain-containing protein" evidence="1">
    <location>
        <begin position="18"/>
        <end position="496"/>
    </location>
</feature>
<organism evidence="3 4">
    <name type="scientific">Aureococcus anophagefferens</name>
    <name type="common">Harmful bloom alga</name>
    <dbReference type="NCBI Taxonomy" id="44056"/>
    <lineage>
        <taxon>Eukaryota</taxon>
        <taxon>Sar</taxon>
        <taxon>Stramenopiles</taxon>
        <taxon>Ochrophyta</taxon>
        <taxon>Pelagophyceae</taxon>
        <taxon>Pelagomonadales</taxon>
        <taxon>Pelagomonadaceae</taxon>
        <taxon>Aureococcus</taxon>
    </lineage>
</organism>
<comment type="caution">
    <text evidence="3">The sequence shown here is derived from an EMBL/GenBank/DDBJ whole genome shotgun (WGS) entry which is preliminary data.</text>
</comment>
<accession>A0ABR1FH35</accession>
<dbReference type="SUPFAM" id="SSF56112">
    <property type="entry name" value="Protein kinase-like (PK-like)"/>
    <property type="match status" value="1"/>
</dbReference>
<keyword evidence="1" id="KW-0732">Signal</keyword>
<evidence type="ECO:0000259" key="2">
    <source>
        <dbReference type="Pfam" id="PF03109"/>
    </source>
</evidence>
<keyword evidence="4" id="KW-1185">Reference proteome</keyword>
<proteinExistence type="predicted"/>
<reference evidence="3 4" key="1">
    <citation type="submission" date="2024-03" db="EMBL/GenBank/DDBJ databases">
        <title>Aureococcus anophagefferens CCMP1851 and Kratosvirus quantuckense: Draft genome of a second virus-susceptible host strain in the model system.</title>
        <authorList>
            <person name="Chase E."/>
            <person name="Truchon A.R."/>
            <person name="Schepens W."/>
            <person name="Wilhelm S.W."/>
        </authorList>
    </citation>
    <scope>NUCLEOTIDE SEQUENCE [LARGE SCALE GENOMIC DNA]</scope>
    <source>
        <strain evidence="3 4">CCMP1851</strain>
    </source>
</reference>
<evidence type="ECO:0000313" key="4">
    <source>
        <dbReference type="Proteomes" id="UP001363151"/>
    </source>
</evidence>
<evidence type="ECO:0000313" key="3">
    <source>
        <dbReference type="EMBL" id="KAK7230681.1"/>
    </source>
</evidence>
<sequence length="496" mass="51515">MVALLAQALVLAAVADALVAPTRPRPSRVARGAHGDGPLLSVPIPGSASATLQVPGFAAQRALLEALVEESRDVPPLAALRRSAALNAAVAKTAAKVLRDPAAASAPRATRELFEELGATFVKLGQLVASSPTLFPEAWTTEFEKTLDGAPPVPYATVKRVVEASLGTTIAAAFSTFDEAPLATASVAQVHAATLRNGDRVVVKVLKPGVRDTLTADLVFLNGAAKILEAVAPETKRVSLADVAAQLRDSTLQELDLREEARRLRSFRGFLASSGLDQAATCPLPYEDLSSKEVLTMTRLDGSRLVDADASNPASEAAVATVIRTWARSVVEHDFFHADVHGGNVLLLRDGTVGIIDFGIVGTLPPAVYGAVVDLAAAFNARPRDYGGIADALRGMGVADGAKFDREKFAGDLRRAFDAVESNDAAAVVGDVIAVSEDNDLVLPREFGLLTKQAVYLNRYVTTLAPDLDVFEGDLLGAGGAVAAAAGAPAGAAAPE</sequence>
<dbReference type="InterPro" id="IPR004147">
    <property type="entry name" value="ABC1_dom"/>
</dbReference>
<dbReference type="InterPro" id="IPR011009">
    <property type="entry name" value="Kinase-like_dom_sf"/>
</dbReference>
<dbReference type="CDD" id="cd05121">
    <property type="entry name" value="ABC1_ADCK3-like"/>
    <property type="match status" value="1"/>
</dbReference>
<dbReference type="PANTHER" id="PTHR43173">
    <property type="entry name" value="ABC1 FAMILY PROTEIN"/>
    <property type="match status" value="1"/>
</dbReference>